<keyword evidence="1" id="KW-0812">Transmembrane</keyword>
<protein>
    <recommendedName>
        <fullName evidence="2">CSC1/OSCA1-like 7TM region domain-containing protein</fullName>
    </recommendedName>
</protein>
<keyword evidence="4" id="KW-1185">Reference proteome</keyword>
<accession>X6M711</accession>
<dbReference type="Pfam" id="PF02714">
    <property type="entry name" value="RSN1_7TM"/>
    <property type="match status" value="1"/>
</dbReference>
<organism evidence="3 4">
    <name type="scientific">Reticulomyxa filosa</name>
    <dbReference type="NCBI Taxonomy" id="46433"/>
    <lineage>
        <taxon>Eukaryota</taxon>
        <taxon>Sar</taxon>
        <taxon>Rhizaria</taxon>
        <taxon>Retaria</taxon>
        <taxon>Foraminifera</taxon>
        <taxon>Monothalamids</taxon>
        <taxon>Reticulomyxidae</taxon>
        <taxon>Reticulomyxa</taxon>
    </lineage>
</organism>
<dbReference type="PANTHER" id="PTHR13018:SF5">
    <property type="entry name" value="RE44586P"/>
    <property type="match status" value="1"/>
</dbReference>
<dbReference type="GO" id="GO:0005886">
    <property type="term" value="C:plasma membrane"/>
    <property type="evidence" value="ECO:0007669"/>
    <property type="project" value="TreeGrafter"/>
</dbReference>
<dbReference type="PANTHER" id="PTHR13018">
    <property type="entry name" value="PROBABLE MEMBRANE PROTEIN DUF221-RELATED"/>
    <property type="match status" value="1"/>
</dbReference>
<feature type="transmembrane region" description="Helical" evidence="1">
    <location>
        <begin position="242"/>
        <end position="273"/>
    </location>
</feature>
<feature type="non-terminal residue" evidence="3">
    <location>
        <position position="1"/>
    </location>
</feature>
<dbReference type="AlphaFoldDB" id="X6M711"/>
<evidence type="ECO:0000256" key="1">
    <source>
        <dbReference type="SAM" id="Phobius"/>
    </source>
</evidence>
<dbReference type="Proteomes" id="UP000023152">
    <property type="component" value="Unassembled WGS sequence"/>
</dbReference>
<keyword evidence="1" id="KW-1133">Transmembrane helix</keyword>
<feature type="domain" description="CSC1/OSCA1-like 7TM region" evidence="2">
    <location>
        <begin position="53"/>
        <end position="307"/>
    </location>
</feature>
<dbReference type="OrthoDB" id="1689567at2759"/>
<evidence type="ECO:0000259" key="2">
    <source>
        <dbReference type="Pfam" id="PF02714"/>
    </source>
</evidence>
<dbReference type="OMA" id="MFELANI"/>
<feature type="transmembrane region" description="Helical" evidence="1">
    <location>
        <begin position="147"/>
        <end position="169"/>
    </location>
</feature>
<evidence type="ECO:0000313" key="3">
    <source>
        <dbReference type="EMBL" id="ETO08810.1"/>
    </source>
</evidence>
<gene>
    <name evidence="3" type="ORF">RFI_28577</name>
</gene>
<name>X6M711_RETFI</name>
<dbReference type="InterPro" id="IPR045122">
    <property type="entry name" value="Csc1-like"/>
</dbReference>
<comment type="caution">
    <text evidence="3">The sequence shown here is derived from an EMBL/GenBank/DDBJ whole genome shotgun (WGS) entry which is preliminary data.</text>
</comment>
<dbReference type="GO" id="GO:0005227">
    <property type="term" value="F:calcium-activated cation channel activity"/>
    <property type="evidence" value="ECO:0007669"/>
    <property type="project" value="InterPro"/>
</dbReference>
<dbReference type="InterPro" id="IPR003864">
    <property type="entry name" value="CSC1/OSCA1-like_7TM"/>
</dbReference>
<reference evidence="3 4" key="1">
    <citation type="journal article" date="2013" name="Curr. Biol.">
        <title>The Genome of the Foraminiferan Reticulomyxa filosa.</title>
        <authorList>
            <person name="Glockner G."/>
            <person name="Hulsmann N."/>
            <person name="Schleicher M."/>
            <person name="Noegel A.A."/>
            <person name="Eichinger L."/>
            <person name="Gallinger C."/>
            <person name="Pawlowski J."/>
            <person name="Sierra R."/>
            <person name="Euteneuer U."/>
            <person name="Pillet L."/>
            <person name="Moustafa A."/>
            <person name="Platzer M."/>
            <person name="Groth M."/>
            <person name="Szafranski K."/>
            <person name="Schliwa M."/>
        </authorList>
    </citation>
    <scope>NUCLEOTIDE SEQUENCE [LARGE SCALE GENOMIC DNA]</scope>
</reference>
<sequence>TAFVRFNSLFATTVCISTPLRFGLSTLKVEKAEAAKNLRWDTLQYSRRDLWSRNVIIMVLFVMMLLFWSVPVTAIQVLANLNTFCDVTKWNCEKVFGQNLMSFVQAWFAVLILDVWLISLPGLCRTLSSWQYKTTLAKVEQHTLRKYFDCLLCMVLLVSVFAGIGSYNINRFVHDLAHSASSWLHILAEGLSRMSTYFILYVLLNALIWAPLEFYRPGYWGDLIFDPSDRHRFSFSTRYPKIMLILIICLAYGAMTPLIWIFGFIYFAFIMLINTYQQTFCFIPHFDTGAMVFPIIFDRIVIGMHLSVV</sequence>
<keyword evidence="1" id="KW-0472">Membrane</keyword>
<proteinExistence type="predicted"/>
<dbReference type="EMBL" id="ASPP01024676">
    <property type="protein sequence ID" value="ETO08810.1"/>
    <property type="molecule type" value="Genomic_DNA"/>
</dbReference>
<feature type="transmembrane region" description="Helical" evidence="1">
    <location>
        <begin position="194"/>
        <end position="212"/>
    </location>
</feature>
<feature type="transmembrane region" description="Helical" evidence="1">
    <location>
        <begin position="106"/>
        <end position="127"/>
    </location>
</feature>
<evidence type="ECO:0000313" key="4">
    <source>
        <dbReference type="Proteomes" id="UP000023152"/>
    </source>
</evidence>
<feature type="transmembrane region" description="Helical" evidence="1">
    <location>
        <begin position="55"/>
        <end position="79"/>
    </location>
</feature>